<dbReference type="SUPFAM" id="SSF48179">
    <property type="entry name" value="6-phosphogluconate dehydrogenase C-terminal domain-like"/>
    <property type="match status" value="1"/>
</dbReference>
<evidence type="ECO:0000313" key="5">
    <source>
        <dbReference type="EMBL" id="HIU91613.1"/>
    </source>
</evidence>
<dbReference type="GO" id="GO:0070403">
    <property type="term" value="F:NAD+ binding"/>
    <property type="evidence" value="ECO:0007669"/>
    <property type="project" value="InterPro"/>
</dbReference>
<evidence type="ECO:0000313" key="6">
    <source>
        <dbReference type="Proteomes" id="UP000886748"/>
    </source>
</evidence>
<keyword evidence="2" id="KW-0560">Oxidoreductase</keyword>
<dbReference type="GO" id="GO:0004665">
    <property type="term" value="F:prephenate dehydrogenase (NADP+) activity"/>
    <property type="evidence" value="ECO:0007669"/>
    <property type="project" value="InterPro"/>
</dbReference>
<dbReference type="GO" id="GO:0008977">
    <property type="term" value="F:prephenate dehydrogenase (NAD+) activity"/>
    <property type="evidence" value="ECO:0007669"/>
    <property type="project" value="InterPro"/>
</dbReference>
<evidence type="ECO:0000259" key="4">
    <source>
        <dbReference type="PROSITE" id="PS51176"/>
    </source>
</evidence>
<feature type="domain" description="Prephenate/arogenate dehydrogenase" evidence="4">
    <location>
        <begin position="1"/>
        <end position="270"/>
    </location>
</feature>
<gene>
    <name evidence="5" type="ORF">IAD26_00615</name>
</gene>
<dbReference type="PANTHER" id="PTHR21363:SF0">
    <property type="entry name" value="PREPHENATE DEHYDROGENASE [NADP(+)]"/>
    <property type="match status" value="1"/>
</dbReference>
<protein>
    <submittedName>
        <fullName evidence="5">Prephenate dehydrogenase/arogenate dehydrogenase family protein</fullName>
    </submittedName>
</protein>
<dbReference type="InterPro" id="IPR046825">
    <property type="entry name" value="PDH_C"/>
</dbReference>
<comment type="similarity">
    <text evidence="1">Belongs to the prephenate/arogenate dehydrogenase family.</text>
</comment>
<organism evidence="5 6">
    <name type="scientific">Candidatus Limenecus avicola</name>
    <dbReference type="NCBI Taxonomy" id="2840847"/>
    <lineage>
        <taxon>Bacteria</taxon>
        <taxon>Bacillati</taxon>
        <taxon>Bacillota</taxon>
        <taxon>Clostridia</taxon>
        <taxon>Eubacteriales</taxon>
        <taxon>Clostridiaceae</taxon>
        <taxon>Clostridiaceae incertae sedis</taxon>
        <taxon>Candidatus Limenecus</taxon>
    </lineage>
</organism>
<dbReference type="PROSITE" id="PS51176">
    <property type="entry name" value="PDH_ADH"/>
    <property type="match status" value="1"/>
</dbReference>
<sequence>MKTGIISLGLIGGSLLKVLCAKGIETVAVTRNKDSIEKAKNYTPFVSDDINTLSGCDIIFVCSPMSKTLEILDKLETVVCKDTIVTDVCSLKGFVMQKERPYTFIGSHPMAGTEHSGFDASFEALFEGAKWVITPFESTPSNAVDKLSSLISLTGATTVVTDAKSHDRAAALISHMPMIVAQALVKTVKDERLAKMLAASGFRDMTRLALSNTQMAADMAAMNSQNISESIIMLMESVKQLLGDDYSVQIEALKDIRQNMYNDKGQNISN</sequence>
<dbReference type="Pfam" id="PF20463">
    <property type="entry name" value="PDH_C"/>
    <property type="match status" value="1"/>
</dbReference>
<comment type="pathway">
    <text evidence="3">Amino-acid biosynthesis.</text>
</comment>
<dbReference type="InterPro" id="IPR008927">
    <property type="entry name" value="6-PGluconate_DH-like_C_sf"/>
</dbReference>
<dbReference type="InterPro" id="IPR050812">
    <property type="entry name" value="Preph/Arog_dehydrog"/>
</dbReference>
<evidence type="ECO:0000256" key="3">
    <source>
        <dbReference type="ARBA" id="ARBA00029440"/>
    </source>
</evidence>
<dbReference type="EMBL" id="DVOD01000007">
    <property type="protein sequence ID" value="HIU91613.1"/>
    <property type="molecule type" value="Genomic_DNA"/>
</dbReference>
<dbReference type="Pfam" id="PF02153">
    <property type="entry name" value="PDH_N"/>
    <property type="match status" value="1"/>
</dbReference>
<dbReference type="AlphaFoldDB" id="A0A9D1SQ38"/>
<reference evidence="5" key="2">
    <citation type="journal article" date="2021" name="PeerJ">
        <title>Extensive microbial diversity within the chicken gut microbiome revealed by metagenomics and culture.</title>
        <authorList>
            <person name="Gilroy R."/>
            <person name="Ravi A."/>
            <person name="Getino M."/>
            <person name="Pursley I."/>
            <person name="Horton D.L."/>
            <person name="Alikhan N.F."/>
            <person name="Baker D."/>
            <person name="Gharbi K."/>
            <person name="Hall N."/>
            <person name="Watson M."/>
            <person name="Adriaenssens E.M."/>
            <person name="Foster-Nyarko E."/>
            <person name="Jarju S."/>
            <person name="Secka A."/>
            <person name="Antonio M."/>
            <person name="Oren A."/>
            <person name="Chaudhuri R.R."/>
            <person name="La Ragione R."/>
            <person name="Hildebrand F."/>
            <person name="Pallen M.J."/>
        </authorList>
    </citation>
    <scope>NUCLEOTIDE SEQUENCE</scope>
    <source>
        <strain evidence="5">CHK154-7741</strain>
    </source>
</reference>
<dbReference type="Gene3D" id="1.10.3660.10">
    <property type="entry name" value="6-phosphogluconate dehydrogenase C-terminal like domain"/>
    <property type="match status" value="1"/>
</dbReference>
<reference evidence="5" key="1">
    <citation type="submission" date="2020-10" db="EMBL/GenBank/DDBJ databases">
        <authorList>
            <person name="Gilroy R."/>
        </authorList>
    </citation>
    <scope>NUCLEOTIDE SEQUENCE</scope>
    <source>
        <strain evidence="5">CHK154-7741</strain>
    </source>
</reference>
<dbReference type="PANTHER" id="PTHR21363">
    <property type="entry name" value="PREPHENATE DEHYDROGENASE"/>
    <property type="match status" value="1"/>
</dbReference>
<dbReference type="InterPro" id="IPR003099">
    <property type="entry name" value="Prephen_DH"/>
</dbReference>
<dbReference type="Gene3D" id="3.40.50.720">
    <property type="entry name" value="NAD(P)-binding Rossmann-like Domain"/>
    <property type="match status" value="1"/>
</dbReference>
<dbReference type="InterPro" id="IPR046826">
    <property type="entry name" value="PDH_N"/>
</dbReference>
<accession>A0A9D1SQ38</accession>
<evidence type="ECO:0000256" key="2">
    <source>
        <dbReference type="ARBA" id="ARBA00023002"/>
    </source>
</evidence>
<dbReference type="GO" id="GO:0006571">
    <property type="term" value="P:tyrosine biosynthetic process"/>
    <property type="evidence" value="ECO:0007669"/>
    <property type="project" value="InterPro"/>
</dbReference>
<name>A0A9D1SQ38_9CLOT</name>
<proteinExistence type="inferred from homology"/>
<evidence type="ECO:0000256" key="1">
    <source>
        <dbReference type="ARBA" id="ARBA00007964"/>
    </source>
</evidence>
<dbReference type="Proteomes" id="UP000886748">
    <property type="component" value="Unassembled WGS sequence"/>
</dbReference>
<dbReference type="SUPFAM" id="SSF51735">
    <property type="entry name" value="NAD(P)-binding Rossmann-fold domains"/>
    <property type="match status" value="1"/>
</dbReference>
<comment type="caution">
    <text evidence="5">The sequence shown here is derived from an EMBL/GenBank/DDBJ whole genome shotgun (WGS) entry which is preliminary data.</text>
</comment>
<dbReference type="InterPro" id="IPR036291">
    <property type="entry name" value="NAD(P)-bd_dom_sf"/>
</dbReference>